<dbReference type="Proteomes" id="UP000250235">
    <property type="component" value="Unassembled WGS sequence"/>
</dbReference>
<feature type="compositionally biased region" description="Basic and acidic residues" evidence="1">
    <location>
        <begin position="1"/>
        <end position="19"/>
    </location>
</feature>
<dbReference type="AlphaFoldDB" id="A0A2Z7C771"/>
<feature type="region of interest" description="Disordered" evidence="1">
    <location>
        <begin position="1"/>
        <end position="20"/>
    </location>
</feature>
<accession>A0A2Z7C771</accession>
<sequence>MRAGPDRGQPDRPMQRSERMSVLNVVSQAELTIEGLVDHHKLVRVRNLRPGSVS</sequence>
<gene>
    <name evidence="2" type="ORF">F511_11868</name>
</gene>
<evidence type="ECO:0000313" key="2">
    <source>
        <dbReference type="EMBL" id="KZV42567.1"/>
    </source>
</evidence>
<dbReference type="EMBL" id="KQ998998">
    <property type="protein sequence ID" value="KZV42567.1"/>
    <property type="molecule type" value="Genomic_DNA"/>
</dbReference>
<proteinExistence type="predicted"/>
<keyword evidence="3" id="KW-1185">Reference proteome</keyword>
<evidence type="ECO:0000256" key="1">
    <source>
        <dbReference type="SAM" id="MobiDB-lite"/>
    </source>
</evidence>
<reference evidence="2 3" key="1">
    <citation type="journal article" date="2015" name="Proc. Natl. Acad. Sci. U.S.A.">
        <title>The resurrection genome of Boea hygrometrica: A blueprint for survival of dehydration.</title>
        <authorList>
            <person name="Xiao L."/>
            <person name="Yang G."/>
            <person name="Zhang L."/>
            <person name="Yang X."/>
            <person name="Zhao S."/>
            <person name="Ji Z."/>
            <person name="Zhou Q."/>
            <person name="Hu M."/>
            <person name="Wang Y."/>
            <person name="Chen M."/>
            <person name="Xu Y."/>
            <person name="Jin H."/>
            <person name="Xiao X."/>
            <person name="Hu G."/>
            <person name="Bao F."/>
            <person name="Hu Y."/>
            <person name="Wan P."/>
            <person name="Li L."/>
            <person name="Deng X."/>
            <person name="Kuang T."/>
            <person name="Xiang C."/>
            <person name="Zhu J.K."/>
            <person name="Oliver M.J."/>
            <person name="He Y."/>
        </authorList>
    </citation>
    <scope>NUCLEOTIDE SEQUENCE [LARGE SCALE GENOMIC DNA]</scope>
    <source>
        <strain evidence="3">cv. XS01</strain>
    </source>
</reference>
<evidence type="ECO:0000313" key="3">
    <source>
        <dbReference type="Proteomes" id="UP000250235"/>
    </source>
</evidence>
<protein>
    <submittedName>
        <fullName evidence="2">Uncharacterized protein</fullName>
    </submittedName>
</protein>
<organism evidence="2 3">
    <name type="scientific">Dorcoceras hygrometricum</name>
    <dbReference type="NCBI Taxonomy" id="472368"/>
    <lineage>
        <taxon>Eukaryota</taxon>
        <taxon>Viridiplantae</taxon>
        <taxon>Streptophyta</taxon>
        <taxon>Embryophyta</taxon>
        <taxon>Tracheophyta</taxon>
        <taxon>Spermatophyta</taxon>
        <taxon>Magnoliopsida</taxon>
        <taxon>eudicotyledons</taxon>
        <taxon>Gunneridae</taxon>
        <taxon>Pentapetalae</taxon>
        <taxon>asterids</taxon>
        <taxon>lamiids</taxon>
        <taxon>Lamiales</taxon>
        <taxon>Gesneriaceae</taxon>
        <taxon>Didymocarpoideae</taxon>
        <taxon>Trichosporeae</taxon>
        <taxon>Loxocarpinae</taxon>
        <taxon>Dorcoceras</taxon>
    </lineage>
</organism>
<name>A0A2Z7C771_9LAMI</name>